<dbReference type="InterPro" id="IPR021857">
    <property type="entry name" value="DUF3467"/>
</dbReference>
<organism evidence="1 2">
    <name type="scientific">Candidatus Bacteroides pullicola</name>
    <dbReference type="NCBI Taxonomy" id="2838475"/>
    <lineage>
        <taxon>Bacteria</taxon>
        <taxon>Pseudomonadati</taxon>
        <taxon>Bacteroidota</taxon>
        <taxon>Bacteroidia</taxon>
        <taxon>Bacteroidales</taxon>
        <taxon>Bacteroidaceae</taxon>
        <taxon>Bacteroides</taxon>
    </lineage>
</organism>
<dbReference type="EMBL" id="DXCV01000036">
    <property type="protein sequence ID" value="HIY88035.1"/>
    <property type="molecule type" value="Genomic_DNA"/>
</dbReference>
<name>A0A9D1ZGP8_9BACE</name>
<sequence length="102" mass="11056">MEKKNGGNGELQIELKEEVGLGTYANLAVITHSSSEFVLDFVSVLPGIPKAPVQSRIILAPEHAKRLLNALEDNISKYEHAFGPISMPEERALTFPNVAGEA</sequence>
<dbReference type="AlphaFoldDB" id="A0A9D1ZGP8"/>
<gene>
    <name evidence="1" type="ORF">H9824_04960</name>
</gene>
<proteinExistence type="predicted"/>
<accession>A0A9D1ZGP8</accession>
<evidence type="ECO:0000313" key="2">
    <source>
        <dbReference type="Proteomes" id="UP000886851"/>
    </source>
</evidence>
<evidence type="ECO:0000313" key="1">
    <source>
        <dbReference type="EMBL" id="HIY88035.1"/>
    </source>
</evidence>
<reference evidence="1" key="1">
    <citation type="journal article" date="2021" name="PeerJ">
        <title>Extensive microbial diversity within the chicken gut microbiome revealed by metagenomics and culture.</title>
        <authorList>
            <person name="Gilroy R."/>
            <person name="Ravi A."/>
            <person name="Getino M."/>
            <person name="Pursley I."/>
            <person name="Horton D.L."/>
            <person name="Alikhan N.F."/>
            <person name="Baker D."/>
            <person name="Gharbi K."/>
            <person name="Hall N."/>
            <person name="Watson M."/>
            <person name="Adriaenssens E.M."/>
            <person name="Foster-Nyarko E."/>
            <person name="Jarju S."/>
            <person name="Secka A."/>
            <person name="Antonio M."/>
            <person name="Oren A."/>
            <person name="Chaudhuri R.R."/>
            <person name="La Ragione R."/>
            <person name="Hildebrand F."/>
            <person name="Pallen M.J."/>
        </authorList>
    </citation>
    <scope>NUCLEOTIDE SEQUENCE</scope>
    <source>
        <strain evidence="1">Gambia2-208</strain>
    </source>
</reference>
<reference evidence="1" key="2">
    <citation type="submission" date="2021-04" db="EMBL/GenBank/DDBJ databases">
        <authorList>
            <person name="Gilroy R."/>
        </authorList>
    </citation>
    <scope>NUCLEOTIDE SEQUENCE</scope>
    <source>
        <strain evidence="1">Gambia2-208</strain>
    </source>
</reference>
<dbReference type="Pfam" id="PF11950">
    <property type="entry name" value="DUF3467"/>
    <property type="match status" value="1"/>
</dbReference>
<dbReference type="Proteomes" id="UP000886851">
    <property type="component" value="Unassembled WGS sequence"/>
</dbReference>
<protein>
    <submittedName>
        <fullName evidence="1">DUF3467 domain-containing protein</fullName>
    </submittedName>
</protein>
<comment type="caution">
    <text evidence="1">The sequence shown here is derived from an EMBL/GenBank/DDBJ whole genome shotgun (WGS) entry which is preliminary data.</text>
</comment>